<evidence type="ECO:0000313" key="4">
    <source>
        <dbReference type="Proteomes" id="UP000247555"/>
    </source>
</evidence>
<dbReference type="Gene3D" id="1.10.1660.10">
    <property type="match status" value="1"/>
</dbReference>
<dbReference type="PANTHER" id="PTHR30204">
    <property type="entry name" value="REDOX-CYCLING DRUG-SENSING TRANSCRIPTIONAL ACTIVATOR SOXR"/>
    <property type="match status" value="1"/>
</dbReference>
<dbReference type="Pfam" id="PF13411">
    <property type="entry name" value="MerR_1"/>
    <property type="match status" value="1"/>
</dbReference>
<dbReference type="GO" id="GO:0003700">
    <property type="term" value="F:DNA-binding transcription factor activity"/>
    <property type="evidence" value="ECO:0007669"/>
    <property type="project" value="InterPro"/>
</dbReference>
<dbReference type="InterPro" id="IPR047057">
    <property type="entry name" value="MerR_fam"/>
</dbReference>
<dbReference type="GO" id="GO:0046872">
    <property type="term" value="F:metal ion binding"/>
    <property type="evidence" value="ECO:0007669"/>
    <property type="project" value="InterPro"/>
</dbReference>
<dbReference type="PROSITE" id="PS50937">
    <property type="entry name" value="HTH_MERR_2"/>
    <property type="match status" value="1"/>
</dbReference>
<accession>A0A318KG60</accession>
<comment type="caution">
    <text evidence="3">The sequence shown here is derived from an EMBL/GenBank/DDBJ whole genome shotgun (WGS) entry which is preliminary data.</text>
</comment>
<gene>
    <name evidence="3" type="ORF">DFR34_13612</name>
</gene>
<dbReference type="PRINTS" id="PR00040">
    <property type="entry name" value="HTHMERR"/>
</dbReference>
<proteinExistence type="predicted"/>
<evidence type="ECO:0000259" key="2">
    <source>
        <dbReference type="PROSITE" id="PS50937"/>
    </source>
</evidence>
<name>A0A318KG60_9NEIS</name>
<reference evidence="3 4" key="1">
    <citation type="submission" date="2018-05" db="EMBL/GenBank/DDBJ databases">
        <title>Genomic Encyclopedia of Type Strains, Phase IV (KMG-IV): sequencing the most valuable type-strain genomes for metagenomic binning, comparative biology and taxonomic classification.</title>
        <authorList>
            <person name="Goeker M."/>
        </authorList>
    </citation>
    <scope>NUCLEOTIDE SEQUENCE [LARGE SCALE GENOMIC DNA]</scope>
    <source>
        <strain evidence="3 4">DSM 29661</strain>
    </source>
</reference>
<dbReference type="SUPFAM" id="SSF46955">
    <property type="entry name" value="Putative DNA-binding domain"/>
    <property type="match status" value="1"/>
</dbReference>
<dbReference type="Proteomes" id="UP000247555">
    <property type="component" value="Unassembled WGS sequence"/>
</dbReference>
<keyword evidence="4" id="KW-1185">Reference proteome</keyword>
<dbReference type="AlphaFoldDB" id="A0A318KG60"/>
<evidence type="ECO:0000313" key="3">
    <source>
        <dbReference type="EMBL" id="PXX73988.1"/>
    </source>
</evidence>
<dbReference type="GO" id="GO:0003677">
    <property type="term" value="F:DNA binding"/>
    <property type="evidence" value="ECO:0007669"/>
    <property type="project" value="UniProtKB-KW"/>
</dbReference>
<dbReference type="OrthoDB" id="9808480at2"/>
<keyword evidence="1" id="KW-0238">DNA-binding</keyword>
<dbReference type="InterPro" id="IPR009061">
    <property type="entry name" value="DNA-bd_dom_put_sf"/>
</dbReference>
<sequence length="150" mass="16138">MQIGELARLTGCAVDTIRYYEKQALLPPPARSAGNFRDYADSHVERLRLIRHCRALDMSLDEIRSLLAVHDQPQADCSAVNALLDAHLGHVRARLRELQALEGALVSLRQRCASAGAAAQCGILHELTHTLEALPAVGEGGSGHVHGAHG</sequence>
<dbReference type="PANTHER" id="PTHR30204:SF92">
    <property type="entry name" value="HTH-TYPE TRANSCRIPTIONAL REGULATOR ZNTR"/>
    <property type="match status" value="1"/>
</dbReference>
<dbReference type="CDD" id="cd04784">
    <property type="entry name" value="HTH_CadR-PbrR"/>
    <property type="match status" value="1"/>
</dbReference>
<dbReference type="EMBL" id="QJKI01000036">
    <property type="protein sequence ID" value="PXX73988.1"/>
    <property type="molecule type" value="Genomic_DNA"/>
</dbReference>
<organism evidence="3 4">
    <name type="scientific">Rivihabitans pingtungensis</name>
    <dbReference type="NCBI Taxonomy" id="1054498"/>
    <lineage>
        <taxon>Bacteria</taxon>
        <taxon>Pseudomonadati</taxon>
        <taxon>Pseudomonadota</taxon>
        <taxon>Betaproteobacteria</taxon>
        <taxon>Neisseriales</taxon>
        <taxon>Aquaspirillaceae</taxon>
        <taxon>Rivihabitans</taxon>
    </lineage>
</organism>
<evidence type="ECO:0000256" key="1">
    <source>
        <dbReference type="ARBA" id="ARBA00023125"/>
    </source>
</evidence>
<dbReference type="SMART" id="SM00422">
    <property type="entry name" value="HTH_MERR"/>
    <property type="match status" value="1"/>
</dbReference>
<dbReference type="InterPro" id="IPR000551">
    <property type="entry name" value="MerR-type_HTH_dom"/>
</dbReference>
<dbReference type="RefSeq" id="WP_110392182.1">
    <property type="nucleotide sequence ID" value="NZ_QJKI01000036.1"/>
</dbReference>
<dbReference type="InterPro" id="IPR011791">
    <property type="entry name" value="CadR-PbrR"/>
</dbReference>
<dbReference type="GO" id="GO:0045893">
    <property type="term" value="P:positive regulation of DNA-templated transcription"/>
    <property type="evidence" value="ECO:0007669"/>
    <property type="project" value="InterPro"/>
</dbReference>
<protein>
    <submittedName>
        <fullName evidence="3">Cd(II)/Pb(II)-responsive transcriptional regulator</fullName>
    </submittedName>
</protein>
<feature type="domain" description="HTH merR-type" evidence="2">
    <location>
        <begin position="1"/>
        <end position="69"/>
    </location>
</feature>
<dbReference type="NCBIfam" id="TIGR02047">
    <property type="entry name" value="CadR-PbrR"/>
    <property type="match status" value="1"/>
</dbReference>